<dbReference type="AntiFam" id="ANF00083">
    <property type="entry name" value="Shadow ORF (opposite leuS)"/>
</dbReference>
<organism evidence="1">
    <name type="scientific">freshwater metagenome</name>
    <dbReference type="NCBI Taxonomy" id="449393"/>
    <lineage>
        <taxon>unclassified sequences</taxon>
        <taxon>metagenomes</taxon>
        <taxon>ecological metagenomes</taxon>
    </lineage>
</organism>
<proteinExistence type="predicted"/>
<gene>
    <name evidence="1" type="ORF">UFOPK2657_00611</name>
</gene>
<dbReference type="EMBL" id="CAEZYG010000092">
    <property type="protein sequence ID" value="CAB4713120.1"/>
    <property type="molecule type" value="Genomic_DNA"/>
</dbReference>
<reference evidence="1" key="1">
    <citation type="submission" date="2020-05" db="EMBL/GenBank/DDBJ databases">
        <authorList>
            <person name="Chiriac C."/>
            <person name="Salcher M."/>
            <person name="Ghai R."/>
            <person name="Kavagutti S V."/>
        </authorList>
    </citation>
    <scope>NUCLEOTIDE SEQUENCE</scope>
</reference>
<evidence type="ECO:0000313" key="1">
    <source>
        <dbReference type="EMBL" id="CAB4713120.1"/>
    </source>
</evidence>
<dbReference type="AlphaFoldDB" id="A0A6J6QMQ1"/>
<protein>
    <submittedName>
        <fullName evidence="1">Unannotated protein</fullName>
    </submittedName>
</protein>
<accession>A0A6J6QMQ1</accession>
<name>A0A6J6QMQ1_9ZZZZ</name>
<sequence length="205" mass="22741">MAEAKSSKLTAHVCDVRLGVDSWMNARDDGVLLGWQTKTVVAKCVQHVQPCHALVAGKNVGRDVTQWVTYVQASARWVRKHVEHEEFFAPCNSLWLGKRPRWVGGFERALVFPMVLPFGLHLIGEFGGVAKRRNLGFGVVTRDRWGRALCGHCLRIVDEPEGESTERKRGYTPWVNHSVAPVADRPIVASTVTPALPALAKPCAR</sequence>